<protein>
    <submittedName>
        <fullName evidence="3">Uncharacterized protein</fullName>
    </submittedName>
</protein>
<keyword evidence="2" id="KW-0472">Membrane</keyword>
<dbReference type="AlphaFoldDB" id="A0A561C3V6"/>
<name>A0A561C3V6_9BURK</name>
<dbReference type="EMBL" id="VIVL01000005">
    <property type="protein sequence ID" value="TWD85856.1"/>
    <property type="molecule type" value="Genomic_DNA"/>
</dbReference>
<feature type="region of interest" description="Disordered" evidence="1">
    <location>
        <begin position="88"/>
        <end position="113"/>
    </location>
</feature>
<feature type="transmembrane region" description="Helical" evidence="2">
    <location>
        <begin position="43"/>
        <end position="68"/>
    </location>
</feature>
<sequence>MLRSLAQERGTHKGPRAPAQLSAVWHARAEAAEDGGLMLSQRLLGLLACCGLVIGVVVAASGGCVAAARVRAGSSTLSTLAPIMATDSRAARPPRTACVPSQTGRSSKAKPTP</sequence>
<evidence type="ECO:0000256" key="2">
    <source>
        <dbReference type="SAM" id="Phobius"/>
    </source>
</evidence>
<keyword evidence="2" id="KW-0812">Transmembrane</keyword>
<organism evidence="3 4">
    <name type="scientific">Variovorax beijingensis</name>
    <dbReference type="NCBI Taxonomy" id="2496117"/>
    <lineage>
        <taxon>Bacteria</taxon>
        <taxon>Pseudomonadati</taxon>
        <taxon>Pseudomonadota</taxon>
        <taxon>Betaproteobacteria</taxon>
        <taxon>Burkholderiales</taxon>
        <taxon>Comamonadaceae</taxon>
        <taxon>Variovorax</taxon>
    </lineage>
</organism>
<comment type="caution">
    <text evidence="3">The sequence shown here is derived from an EMBL/GenBank/DDBJ whole genome shotgun (WGS) entry which is preliminary data.</text>
</comment>
<dbReference type="Proteomes" id="UP000319722">
    <property type="component" value="Unassembled WGS sequence"/>
</dbReference>
<evidence type="ECO:0000313" key="3">
    <source>
        <dbReference type="EMBL" id="TWD85856.1"/>
    </source>
</evidence>
<proteinExistence type="predicted"/>
<gene>
    <name evidence="3" type="ORF">FB547_105368</name>
</gene>
<accession>A0A561C3V6</accession>
<reference evidence="3 4" key="1">
    <citation type="submission" date="2019-06" db="EMBL/GenBank/DDBJ databases">
        <title>Sorghum-associated microbial communities from plants grown in Nebraska, USA.</title>
        <authorList>
            <person name="Schachtman D."/>
        </authorList>
    </citation>
    <scope>NUCLEOTIDE SEQUENCE [LARGE SCALE GENOMIC DNA]</scope>
    <source>
        <strain evidence="3 4">T529</strain>
    </source>
</reference>
<evidence type="ECO:0000256" key="1">
    <source>
        <dbReference type="SAM" id="MobiDB-lite"/>
    </source>
</evidence>
<evidence type="ECO:0000313" key="4">
    <source>
        <dbReference type="Proteomes" id="UP000319722"/>
    </source>
</evidence>
<keyword evidence="2" id="KW-1133">Transmembrane helix</keyword>